<organism evidence="1 2">
    <name type="scientific">Marasmius crinis-equi</name>
    <dbReference type="NCBI Taxonomy" id="585013"/>
    <lineage>
        <taxon>Eukaryota</taxon>
        <taxon>Fungi</taxon>
        <taxon>Dikarya</taxon>
        <taxon>Basidiomycota</taxon>
        <taxon>Agaricomycotina</taxon>
        <taxon>Agaricomycetes</taxon>
        <taxon>Agaricomycetidae</taxon>
        <taxon>Agaricales</taxon>
        <taxon>Marasmiineae</taxon>
        <taxon>Marasmiaceae</taxon>
        <taxon>Marasmius</taxon>
    </lineage>
</organism>
<sequence>MEKVNIDWTTFHDTEPSKINATLRQLRLIYPDPHHPFGHRPALGDVLSQAYLLAQRSSHERIDVDAPGVHVELQGAAVRKFAEVHVECVGYVTRPWLEDSLSGDLRTIITTIKLPILVTYGSEGPHDTVDDLFLNAREIHILRKERSTNR</sequence>
<keyword evidence="2" id="KW-1185">Reference proteome</keyword>
<gene>
    <name evidence="1" type="ORF">V5O48_006030</name>
</gene>
<evidence type="ECO:0000313" key="2">
    <source>
        <dbReference type="Proteomes" id="UP001465976"/>
    </source>
</evidence>
<dbReference type="EMBL" id="JBAHYK010000260">
    <property type="protein sequence ID" value="KAL0575941.1"/>
    <property type="molecule type" value="Genomic_DNA"/>
</dbReference>
<protein>
    <submittedName>
        <fullName evidence="1">Uncharacterized protein</fullName>
    </submittedName>
</protein>
<reference evidence="1 2" key="1">
    <citation type="submission" date="2024-02" db="EMBL/GenBank/DDBJ databases">
        <title>A draft genome for the cacao thread blight pathogen Marasmius crinis-equi.</title>
        <authorList>
            <person name="Cohen S.P."/>
            <person name="Baruah I.K."/>
            <person name="Amoako-Attah I."/>
            <person name="Bukari Y."/>
            <person name="Meinhardt L.W."/>
            <person name="Bailey B.A."/>
        </authorList>
    </citation>
    <scope>NUCLEOTIDE SEQUENCE [LARGE SCALE GENOMIC DNA]</scope>
    <source>
        <strain evidence="1 2">GH-76</strain>
    </source>
</reference>
<evidence type="ECO:0000313" key="1">
    <source>
        <dbReference type="EMBL" id="KAL0575941.1"/>
    </source>
</evidence>
<name>A0ABR3FL92_9AGAR</name>
<dbReference type="Proteomes" id="UP001465976">
    <property type="component" value="Unassembled WGS sequence"/>
</dbReference>
<accession>A0ABR3FL92</accession>
<proteinExistence type="predicted"/>
<comment type="caution">
    <text evidence="1">The sequence shown here is derived from an EMBL/GenBank/DDBJ whole genome shotgun (WGS) entry which is preliminary data.</text>
</comment>